<dbReference type="FunFam" id="3.40.50.300:FF:001091">
    <property type="entry name" value="Probable disease resistance protein At1g61300"/>
    <property type="match status" value="1"/>
</dbReference>
<keyword evidence="3" id="KW-0611">Plant defense</keyword>
<evidence type="ECO:0000256" key="3">
    <source>
        <dbReference type="ARBA" id="ARBA00022821"/>
    </source>
</evidence>
<keyword evidence="9" id="KW-1185">Reference proteome</keyword>
<evidence type="ECO:0000256" key="1">
    <source>
        <dbReference type="ARBA" id="ARBA00008894"/>
    </source>
</evidence>
<dbReference type="InterPro" id="IPR042197">
    <property type="entry name" value="Apaf_helical"/>
</dbReference>
<dbReference type="GO" id="GO:0043531">
    <property type="term" value="F:ADP binding"/>
    <property type="evidence" value="ECO:0007669"/>
    <property type="project" value="InterPro"/>
</dbReference>
<gene>
    <name evidence="8" type="ORF">AQUCO_01200190v1</name>
</gene>
<accession>A0A2G5E4X9</accession>
<dbReference type="EMBL" id="KZ305029">
    <property type="protein sequence ID" value="PIA50771.1"/>
    <property type="molecule type" value="Genomic_DNA"/>
</dbReference>
<keyword evidence="4" id="KW-0067">ATP-binding</keyword>
<dbReference type="PANTHER" id="PTHR33463:SF187">
    <property type="entry name" value="AND NB-ARC DOMAIN DISEASE RESISTANCE PROTEIN, PUTATIVE-RELATED"/>
    <property type="match status" value="1"/>
</dbReference>
<dbReference type="OrthoDB" id="1926275at2759"/>
<dbReference type="STRING" id="218851.A0A2G5E4X9"/>
<dbReference type="PROSITE" id="PS51450">
    <property type="entry name" value="LRR"/>
    <property type="match status" value="1"/>
</dbReference>
<dbReference type="InterPro" id="IPR027417">
    <property type="entry name" value="P-loop_NTPase"/>
</dbReference>
<feature type="domain" description="Disease resistance protein winged helix" evidence="6">
    <location>
        <begin position="305"/>
        <end position="373"/>
    </location>
</feature>
<dbReference type="GO" id="GO:0006952">
    <property type="term" value="P:defense response"/>
    <property type="evidence" value="ECO:0007669"/>
    <property type="project" value="UniProtKB-KW"/>
</dbReference>
<dbReference type="Proteomes" id="UP000230069">
    <property type="component" value="Unassembled WGS sequence"/>
</dbReference>
<dbReference type="Pfam" id="PF00931">
    <property type="entry name" value="NB-ARC"/>
    <property type="match status" value="1"/>
</dbReference>
<proteinExistence type="inferred from homology"/>
<evidence type="ECO:0000259" key="7">
    <source>
        <dbReference type="Pfam" id="PF23598"/>
    </source>
</evidence>
<dbReference type="InterPro" id="IPR058922">
    <property type="entry name" value="WHD_DRP"/>
</dbReference>
<dbReference type="GO" id="GO:0005524">
    <property type="term" value="F:ATP binding"/>
    <property type="evidence" value="ECO:0007669"/>
    <property type="project" value="UniProtKB-KW"/>
</dbReference>
<dbReference type="InterPro" id="IPR032675">
    <property type="entry name" value="LRR_dom_sf"/>
</dbReference>
<dbReference type="PANTHER" id="PTHR33463">
    <property type="entry name" value="NB-ARC DOMAIN-CONTAINING PROTEIN-RELATED"/>
    <property type="match status" value="1"/>
</dbReference>
<organism evidence="8 9">
    <name type="scientific">Aquilegia coerulea</name>
    <name type="common">Rocky mountain columbine</name>
    <dbReference type="NCBI Taxonomy" id="218851"/>
    <lineage>
        <taxon>Eukaryota</taxon>
        <taxon>Viridiplantae</taxon>
        <taxon>Streptophyta</taxon>
        <taxon>Embryophyta</taxon>
        <taxon>Tracheophyta</taxon>
        <taxon>Spermatophyta</taxon>
        <taxon>Magnoliopsida</taxon>
        <taxon>Ranunculales</taxon>
        <taxon>Ranunculaceae</taxon>
        <taxon>Thalictroideae</taxon>
        <taxon>Aquilegia</taxon>
    </lineage>
</organism>
<dbReference type="InterPro" id="IPR055414">
    <property type="entry name" value="LRR_R13L4/SHOC2-like"/>
</dbReference>
<dbReference type="SUPFAM" id="SSF52540">
    <property type="entry name" value="P-loop containing nucleoside triphosphate hydrolases"/>
    <property type="match status" value="1"/>
</dbReference>
<evidence type="ECO:0000259" key="5">
    <source>
        <dbReference type="Pfam" id="PF00931"/>
    </source>
</evidence>
<dbReference type="InterPro" id="IPR036388">
    <property type="entry name" value="WH-like_DNA-bd_sf"/>
</dbReference>
<dbReference type="Pfam" id="PF23598">
    <property type="entry name" value="LRR_14"/>
    <property type="match status" value="1"/>
</dbReference>
<dbReference type="InterPro" id="IPR002182">
    <property type="entry name" value="NB-ARC"/>
</dbReference>
<dbReference type="InterPro" id="IPR050905">
    <property type="entry name" value="Plant_NBS-LRR"/>
</dbReference>
<dbReference type="SUPFAM" id="SSF52058">
    <property type="entry name" value="L domain-like"/>
    <property type="match status" value="1"/>
</dbReference>
<comment type="similarity">
    <text evidence="1">Belongs to the disease resistance NB-LRR family.</text>
</comment>
<keyword evidence="4" id="KW-0547">Nucleotide-binding</keyword>
<feature type="domain" description="NB-ARC" evidence="5">
    <location>
        <begin position="54"/>
        <end position="218"/>
    </location>
</feature>
<feature type="domain" description="Disease resistance R13L4/SHOC-2-like LRR" evidence="7">
    <location>
        <begin position="467"/>
        <end position="582"/>
    </location>
</feature>
<dbReference type="InterPro" id="IPR001611">
    <property type="entry name" value="Leu-rich_rpt"/>
</dbReference>
<keyword evidence="2" id="KW-0677">Repeat</keyword>
<sequence>MRSKSIIQLTAEVDQLLKTSSIFSNGLVISDEGFPEKPQLLAAPPLIGNSYQSILDEIWKNLISPMVGIISIHGTAGVGKTTTMMHINNRLATTEIFDKIIWVTLSKNFSLKKVQDDIAMQLKLYLPTYEEEKSRAARLVESLKKVEKFLIILDDMWEPISLQNVGIPLHRNHKGSKIVVTTRFWNVSRRMETDKYIIIHGLSENEAWNLFVSKAGDRVLSPDIEFIGRKMVQECDNLPILIISLGHAMRDEVNIEVWYKAFEEIIFSVASIQGLEEINVRILGFSFSRLKNYKVRDCFLYCGFFPEDYLFQPEELIRYWMAEDFISEDGDMFIQIEKGAEILTELKNRNMLEMFTKRGDGWLKMHDLFRELAIDIVRKEPEFLIKAGQGLKEAPYFWEWDNLKNISLMRNQIDILEDLEFYCPNISTLLLQDNPLSYVSPSFFTSLPGIQFLDMSYSGIEELPSSLSTLVNLRVLFLQNCNSLEKIPSVENLKKLQVLNLRGTSIKDLPKGMEELVNLRSLDLSETTKLENIQEGVISSLSRLEELQMQRCHLCTISLSTAANCLKEIRCLKNLAILTLSAVGFEDHLDTIMYLQEQNLKRYSINMYGSTKDFI</sequence>
<dbReference type="Gene3D" id="3.40.50.300">
    <property type="entry name" value="P-loop containing nucleotide triphosphate hydrolases"/>
    <property type="match status" value="1"/>
</dbReference>
<evidence type="ECO:0000313" key="9">
    <source>
        <dbReference type="Proteomes" id="UP000230069"/>
    </source>
</evidence>
<dbReference type="Gene3D" id="1.10.10.10">
    <property type="entry name" value="Winged helix-like DNA-binding domain superfamily/Winged helix DNA-binding domain"/>
    <property type="match status" value="1"/>
</dbReference>
<dbReference type="AlphaFoldDB" id="A0A2G5E4X9"/>
<evidence type="ECO:0000259" key="6">
    <source>
        <dbReference type="Pfam" id="PF23559"/>
    </source>
</evidence>
<dbReference type="InParanoid" id="A0A2G5E4X9"/>
<dbReference type="FunFam" id="1.10.10.10:FF:000322">
    <property type="entry name" value="Probable disease resistance protein At1g63360"/>
    <property type="match status" value="1"/>
</dbReference>
<reference evidence="8 9" key="1">
    <citation type="submission" date="2017-09" db="EMBL/GenBank/DDBJ databases">
        <title>WGS assembly of Aquilegia coerulea Goldsmith.</title>
        <authorList>
            <person name="Hodges S."/>
            <person name="Kramer E."/>
            <person name="Nordborg M."/>
            <person name="Tomkins J."/>
            <person name="Borevitz J."/>
            <person name="Derieg N."/>
            <person name="Yan J."/>
            <person name="Mihaltcheva S."/>
            <person name="Hayes R.D."/>
            <person name="Rokhsar D."/>
        </authorList>
    </citation>
    <scope>NUCLEOTIDE SEQUENCE [LARGE SCALE GENOMIC DNA]</scope>
    <source>
        <strain evidence="9">cv. Goldsmith</strain>
    </source>
</reference>
<protein>
    <submittedName>
        <fullName evidence="8">Uncharacterized protein</fullName>
    </submittedName>
</protein>
<dbReference type="Pfam" id="PF23559">
    <property type="entry name" value="WHD_DRP"/>
    <property type="match status" value="1"/>
</dbReference>
<evidence type="ECO:0000313" key="8">
    <source>
        <dbReference type="EMBL" id="PIA50771.1"/>
    </source>
</evidence>
<dbReference type="PRINTS" id="PR00364">
    <property type="entry name" value="DISEASERSIST"/>
</dbReference>
<evidence type="ECO:0000256" key="2">
    <source>
        <dbReference type="ARBA" id="ARBA00022737"/>
    </source>
</evidence>
<dbReference type="Gene3D" id="1.10.8.430">
    <property type="entry name" value="Helical domain of apoptotic protease-activating factors"/>
    <property type="match status" value="1"/>
</dbReference>
<name>A0A2G5E4X9_AQUCA</name>
<evidence type="ECO:0000256" key="4">
    <source>
        <dbReference type="ARBA" id="ARBA00022840"/>
    </source>
</evidence>
<dbReference type="Gene3D" id="3.80.10.10">
    <property type="entry name" value="Ribonuclease Inhibitor"/>
    <property type="match status" value="1"/>
</dbReference>